<keyword evidence="4" id="KW-1185">Reference proteome</keyword>
<dbReference type="CDD" id="cd02209">
    <property type="entry name" value="cupin_XRE_C"/>
    <property type="match status" value="1"/>
</dbReference>
<gene>
    <name evidence="3" type="ORF">NE686_08105</name>
</gene>
<dbReference type="CDD" id="cd00093">
    <property type="entry name" value="HTH_XRE"/>
    <property type="match status" value="1"/>
</dbReference>
<dbReference type="InterPro" id="IPR011051">
    <property type="entry name" value="RmlC_Cupin_sf"/>
</dbReference>
<feature type="domain" description="HTH cro/C1-type" evidence="2">
    <location>
        <begin position="11"/>
        <end position="65"/>
    </location>
</feature>
<evidence type="ECO:0000259" key="2">
    <source>
        <dbReference type="PROSITE" id="PS50943"/>
    </source>
</evidence>
<dbReference type="Gene3D" id="1.10.260.40">
    <property type="entry name" value="lambda repressor-like DNA-binding domains"/>
    <property type="match status" value="1"/>
</dbReference>
<dbReference type="InterPro" id="IPR010982">
    <property type="entry name" value="Lambda_DNA-bd_dom_sf"/>
</dbReference>
<reference evidence="3 4" key="1">
    <citation type="submission" date="2022-06" db="EMBL/GenBank/DDBJ databases">
        <title>Isolation of gut microbiota from human fecal samples.</title>
        <authorList>
            <person name="Pamer E.G."/>
            <person name="Barat B."/>
            <person name="Waligurski E."/>
            <person name="Medina S."/>
            <person name="Paddock L."/>
            <person name="Mostad J."/>
        </authorList>
    </citation>
    <scope>NUCLEOTIDE SEQUENCE [LARGE SCALE GENOMIC DNA]</scope>
    <source>
        <strain evidence="3 4">DFI.7.95</strain>
    </source>
</reference>
<proteinExistence type="predicted"/>
<keyword evidence="1" id="KW-0238">DNA-binding</keyword>
<dbReference type="SUPFAM" id="SSF47413">
    <property type="entry name" value="lambda repressor-like DNA-binding domains"/>
    <property type="match status" value="1"/>
</dbReference>
<dbReference type="Gene3D" id="2.60.120.10">
    <property type="entry name" value="Jelly Rolls"/>
    <property type="match status" value="1"/>
</dbReference>
<dbReference type="PROSITE" id="PS50943">
    <property type="entry name" value="HTH_CROC1"/>
    <property type="match status" value="1"/>
</dbReference>
<evidence type="ECO:0000256" key="1">
    <source>
        <dbReference type="ARBA" id="ARBA00023125"/>
    </source>
</evidence>
<dbReference type="InterPro" id="IPR014710">
    <property type="entry name" value="RmlC-like_jellyroll"/>
</dbReference>
<dbReference type="EMBL" id="JANGAC010000005">
    <property type="protein sequence ID" value="MCQ4923041.1"/>
    <property type="molecule type" value="Genomic_DNA"/>
</dbReference>
<dbReference type="PANTHER" id="PTHR46797">
    <property type="entry name" value="HTH-TYPE TRANSCRIPTIONAL REGULATOR"/>
    <property type="match status" value="1"/>
</dbReference>
<accession>A0ABT1S998</accession>
<dbReference type="InterPro" id="IPR050807">
    <property type="entry name" value="TransReg_Diox_bact_type"/>
</dbReference>
<dbReference type="RefSeq" id="WP_256311101.1">
    <property type="nucleotide sequence ID" value="NZ_JANGAC010000005.1"/>
</dbReference>
<evidence type="ECO:0000313" key="4">
    <source>
        <dbReference type="Proteomes" id="UP001524478"/>
    </source>
</evidence>
<dbReference type="InterPro" id="IPR013096">
    <property type="entry name" value="Cupin_2"/>
</dbReference>
<evidence type="ECO:0000313" key="3">
    <source>
        <dbReference type="EMBL" id="MCQ4923041.1"/>
    </source>
</evidence>
<dbReference type="Pfam" id="PF01381">
    <property type="entry name" value="HTH_3"/>
    <property type="match status" value="1"/>
</dbReference>
<protein>
    <submittedName>
        <fullName evidence="3">Cupin domain-containing protein</fullName>
    </submittedName>
</protein>
<comment type="caution">
    <text evidence="3">The sequence shown here is derived from an EMBL/GenBank/DDBJ whole genome shotgun (WGS) entry which is preliminary data.</text>
</comment>
<name>A0ABT1S998_9FIRM</name>
<sequence>MNIDIDIGTKIKELRKLKKMNISDLADDAELSPGLISQIERNIVTPSIVSLWKIAQSLGVSVGYFFEEEAKINTSPVVKKNSRKRIIASNNNAIYELLSADLNRKIEFLYITIKVGDYSSKDFVTHEGEECGLVIKGKLMVKMENEEYILEEGDSIYFDSTIPHRYINVGDEVCESIWAMTPPSF</sequence>
<organism evidence="3 4">
    <name type="scientific">Tissierella carlieri</name>
    <dbReference type="NCBI Taxonomy" id="689904"/>
    <lineage>
        <taxon>Bacteria</taxon>
        <taxon>Bacillati</taxon>
        <taxon>Bacillota</taxon>
        <taxon>Tissierellia</taxon>
        <taxon>Tissierellales</taxon>
        <taxon>Tissierellaceae</taxon>
        <taxon>Tissierella</taxon>
    </lineage>
</organism>
<dbReference type="SMART" id="SM00530">
    <property type="entry name" value="HTH_XRE"/>
    <property type="match status" value="1"/>
</dbReference>
<dbReference type="PANTHER" id="PTHR46797:SF2">
    <property type="entry name" value="TRANSCRIPTIONAL REGULATOR"/>
    <property type="match status" value="1"/>
</dbReference>
<dbReference type="Proteomes" id="UP001524478">
    <property type="component" value="Unassembled WGS sequence"/>
</dbReference>
<dbReference type="SUPFAM" id="SSF51182">
    <property type="entry name" value="RmlC-like cupins"/>
    <property type="match status" value="1"/>
</dbReference>
<dbReference type="Pfam" id="PF07883">
    <property type="entry name" value="Cupin_2"/>
    <property type="match status" value="1"/>
</dbReference>
<dbReference type="InterPro" id="IPR001387">
    <property type="entry name" value="Cro/C1-type_HTH"/>
</dbReference>